<proteinExistence type="predicted"/>
<evidence type="ECO:0000313" key="2">
    <source>
        <dbReference type="Proteomes" id="UP000499080"/>
    </source>
</evidence>
<sequence length="81" mass="9248">MDIVILNRDPMSKMTPELATLGKLLHHTSGRSFHPLRMMQQAHKHDRSLGETGFEPGALEPRRRSHCGLITHMSVNCKTFR</sequence>
<evidence type="ECO:0000313" key="1">
    <source>
        <dbReference type="EMBL" id="GBN95398.1"/>
    </source>
</evidence>
<organism evidence="1 2">
    <name type="scientific">Araneus ventricosus</name>
    <name type="common">Orbweaver spider</name>
    <name type="synonym">Epeira ventricosa</name>
    <dbReference type="NCBI Taxonomy" id="182803"/>
    <lineage>
        <taxon>Eukaryota</taxon>
        <taxon>Metazoa</taxon>
        <taxon>Ecdysozoa</taxon>
        <taxon>Arthropoda</taxon>
        <taxon>Chelicerata</taxon>
        <taxon>Arachnida</taxon>
        <taxon>Araneae</taxon>
        <taxon>Araneomorphae</taxon>
        <taxon>Entelegynae</taxon>
        <taxon>Araneoidea</taxon>
        <taxon>Araneidae</taxon>
        <taxon>Araneus</taxon>
    </lineage>
</organism>
<accession>A0A4Y2T461</accession>
<keyword evidence="2" id="KW-1185">Reference proteome</keyword>
<name>A0A4Y2T461_ARAVE</name>
<reference evidence="1 2" key="1">
    <citation type="journal article" date="2019" name="Sci. Rep.">
        <title>Orb-weaving spider Araneus ventricosus genome elucidates the spidroin gene catalogue.</title>
        <authorList>
            <person name="Kono N."/>
            <person name="Nakamura H."/>
            <person name="Ohtoshi R."/>
            <person name="Moran D.A.P."/>
            <person name="Shinohara A."/>
            <person name="Yoshida Y."/>
            <person name="Fujiwara M."/>
            <person name="Mori M."/>
            <person name="Tomita M."/>
            <person name="Arakawa K."/>
        </authorList>
    </citation>
    <scope>NUCLEOTIDE SEQUENCE [LARGE SCALE GENOMIC DNA]</scope>
</reference>
<gene>
    <name evidence="1" type="ORF">AVEN_218266_1</name>
</gene>
<dbReference type="AlphaFoldDB" id="A0A4Y2T461"/>
<dbReference type="EMBL" id="BGPR01026010">
    <property type="protein sequence ID" value="GBN95398.1"/>
    <property type="molecule type" value="Genomic_DNA"/>
</dbReference>
<dbReference type="Proteomes" id="UP000499080">
    <property type="component" value="Unassembled WGS sequence"/>
</dbReference>
<protein>
    <submittedName>
        <fullName evidence="1">Uncharacterized protein</fullName>
    </submittedName>
</protein>
<comment type="caution">
    <text evidence="1">The sequence shown here is derived from an EMBL/GenBank/DDBJ whole genome shotgun (WGS) entry which is preliminary data.</text>
</comment>